<proteinExistence type="predicted"/>
<evidence type="ECO:0000313" key="1">
    <source>
        <dbReference type="EMBL" id="MFM9614372.1"/>
    </source>
</evidence>
<reference evidence="1 2" key="1">
    <citation type="submission" date="2024-12" db="EMBL/GenBank/DDBJ databases">
        <title>Forecasting of Potato common scab and diversities of Pathogenic streptomyces spp. in china.</title>
        <authorList>
            <person name="Handique U."/>
            <person name="Wu J."/>
        </authorList>
    </citation>
    <scope>NUCLEOTIDE SEQUENCE [LARGE SCALE GENOMIC DNA]</scope>
    <source>
        <strain evidence="1 2">ZRIMU1530</strain>
    </source>
</reference>
<evidence type="ECO:0000313" key="2">
    <source>
        <dbReference type="Proteomes" id="UP001631957"/>
    </source>
</evidence>
<accession>A0ABW9I5W5</accession>
<keyword evidence="2" id="KW-1185">Reference proteome</keyword>
<dbReference type="EMBL" id="JBJVNI010000025">
    <property type="protein sequence ID" value="MFM9614372.1"/>
    <property type="molecule type" value="Genomic_DNA"/>
</dbReference>
<name>A0ABW9I5W5_9ACTN</name>
<sequence>MSRHAAVWALSALPRCDGTLVTEAGRGAGTLSRPEHRARETP</sequence>
<dbReference type="Proteomes" id="UP001631957">
    <property type="component" value="Unassembled WGS sequence"/>
</dbReference>
<gene>
    <name evidence="1" type="ORF">ACKI18_37560</name>
</gene>
<organism evidence="1 2">
    <name type="scientific">Streptomyces niveiscabiei</name>
    <dbReference type="NCBI Taxonomy" id="164115"/>
    <lineage>
        <taxon>Bacteria</taxon>
        <taxon>Bacillati</taxon>
        <taxon>Actinomycetota</taxon>
        <taxon>Actinomycetes</taxon>
        <taxon>Kitasatosporales</taxon>
        <taxon>Streptomycetaceae</taxon>
        <taxon>Streptomyces</taxon>
    </lineage>
</organism>
<comment type="caution">
    <text evidence="1">The sequence shown here is derived from an EMBL/GenBank/DDBJ whole genome shotgun (WGS) entry which is preliminary data.</text>
</comment>
<dbReference type="RefSeq" id="WP_276312076.1">
    <property type="nucleotide sequence ID" value="NZ_JBJVNI010000025.1"/>
</dbReference>
<protein>
    <submittedName>
        <fullName evidence="1">Uncharacterized protein</fullName>
    </submittedName>
</protein>